<keyword evidence="2" id="KW-1185">Reference proteome</keyword>
<accession>A0A9P6CPT7</accession>
<name>A0A9P6CPT7_9AGAR</name>
<sequence length="71" mass="8127">MRRYLIGQSGGHDSYIMRCPQYPLGPYSVYLCRTWNWASASLSPFRRPLCASIPVSIFPLTLSLNFDTPRT</sequence>
<reference evidence="1" key="1">
    <citation type="submission" date="2020-11" db="EMBL/GenBank/DDBJ databases">
        <authorList>
            <consortium name="DOE Joint Genome Institute"/>
            <person name="Ahrendt S."/>
            <person name="Riley R."/>
            <person name="Andreopoulos W."/>
            <person name="Labutti K."/>
            <person name="Pangilinan J."/>
            <person name="Ruiz-Duenas F.J."/>
            <person name="Barrasa J.M."/>
            <person name="Sanchez-Garcia M."/>
            <person name="Camarero S."/>
            <person name="Miyauchi S."/>
            <person name="Serrano A."/>
            <person name="Linde D."/>
            <person name="Babiker R."/>
            <person name="Drula E."/>
            <person name="Ayuso-Fernandez I."/>
            <person name="Pacheco R."/>
            <person name="Padilla G."/>
            <person name="Ferreira P."/>
            <person name="Barriuso J."/>
            <person name="Kellner H."/>
            <person name="Castanera R."/>
            <person name="Alfaro M."/>
            <person name="Ramirez L."/>
            <person name="Pisabarro A.G."/>
            <person name="Kuo A."/>
            <person name="Tritt A."/>
            <person name="Lipzen A."/>
            <person name="He G."/>
            <person name="Yan M."/>
            <person name="Ng V."/>
            <person name="Cullen D."/>
            <person name="Martin F."/>
            <person name="Rosso M.-N."/>
            <person name="Henrissat B."/>
            <person name="Hibbett D."/>
            <person name="Martinez A.T."/>
            <person name="Grigoriev I.V."/>
        </authorList>
    </citation>
    <scope>NUCLEOTIDE SEQUENCE</scope>
    <source>
        <strain evidence="1">CBS 247.69</strain>
    </source>
</reference>
<dbReference type="Proteomes" id="UP000807353">
    <property type="component" value="Unassembled WGS sequence"/>
</dbReference>
<evidence type="ECO:0000313" key="2">
    <source>
        <dbReference type="Proteomes" id="UP000807353"/>
    </source>
</evidence>
<evidence type="ECO:0000313" key="1">
    <source>
        <dbReference type="EMBL" id="KAF9469540.1"/>
    </source>
</evidence>
<dbReference type="EMBL" id="MU150229">
    <property type="protein sequence ID" value="KAF9469540.1"/>
    <property type="molecule type" value="Genomic_DNA"/>
</dbReference>
<protein>
    <submittedName>
        <fullName evidence="1">Uncharacterized protein</fullName>
    </submittedName>
</protein>
<proteinExistence type="predicted"/>
<dbReference type="AlphaFoldDB" id="A0A9P6CPT7"/>
<gene>
    <name evidence="1" type="ORF">BDZ94DRAFT_1242639</name>
</gene>
<comment type="caution">
    <text evidence="1">The sequence shown here is derived from an EMBL/GenBank/DDBJ whole genome shotgun (WGS) entry which is preliminary data.</text>
</comment>
<organism evidence="1 2">
    <name type="scientific">Collybia nuda</name>
    <dbReference type="NCBI Taxonomy" id="64659"/>
    <lineage>
        <taxon>Eukaryota</taxon>
        <taxon>Fungi</taxon>
        <taxon>Dikarya</taxon>
        <taxon>Basidiomycota</taxon>
        <taxon>Agaricomycotina</taxon>
        <taxon>Agaricomycetes</taxon>
        <taxon>Agaricomycetidae</taxon>
        <taxon>Agaricales</taxon>
        <taxon>Tricholomatineae</taxon>
        <taxon>Clitocybaceae</taxon>
        <taxon>Collybia</taxon>
    </lineage>
</organism>